<feature type="region of interest" description="Disordered" evidence="8">
    <location>
        <begin position="162"/>
        <end position="209"/>
    </location>
</feature>
<dbReference type="AlphaFoldDB" id="Q4SDM3"/>
<name>Q4SDM3_TETNG</name>
<dbReference type="EMBL" id="CAAE01014634">
    <property type="protein sequence ID" value="CAG01259.1"/>
    <property type="molecule type" value="Genomic_DNA"/>
</dbReference>
<dbReference type="GO" id="GO:0010971">
    <property type="term" value="P:positive regulation of G2/M transition of mitotic cell cycle"/>
    <property type="evidence" value="ECO:0007669"/>
    <property type="project" value="TreeGrafter"/>
</dbReference>
<dbReference type="GO" id="GO:0005634">
    <property type="term" value="C:nucleus"/>
    <property type="evidence" value="ECO:0007669"/>
    <property type="project" value="TreeGrafter"/>
</dbReference>
<dbReference type="GO" id="GO:0004725">
    <property type="term" value="F:protein tyrosine phosphatase activity"/>
    <property type="evidence" value="ECO:0007669"/>
    <property type="project" value="UniProtKB-EC"/>
</dbReference>
<dbReference type="GO" id="GO:0000086">
    <property type="term" value="P:G2/M transition of mitotic cell cycle"/>
    <property type="evidence" value="ECO:0007669"/>
    <property type="project" value="TreeGrafter"/>
</dbReference>
<dbReference type="Gene3D" id="3.40.250.10">
    <property type="entry name" value="Rhodanese-like domain"/>
    <property type="match status" value="1"/>
</dbReference>
<feature type="non-terminal residue" evidence="10">
    <location>
        <position position="1"/>
    </location>
</feature>
<protein>
    <recommendedName>
        <fullName evidence="2">protein-tyrosine-phosphatase</fullName>
        <ecNumber evidence="2">3.1.3.48</ecNumber>
    </recommendedName>
</protein>
<keyword evidence="7" id="KW-0131">Cell cycle</keyword>
<evidence type="ECO:0000256" key="3">
    <source>
        <dbReference type="ARBA" id="ARBA00022618"/>
    </source>
</evidence>
<dbReference type="KEGG" id="tng:GSTEN00019966G001"/>
<evidence type="ECO:0000256" key="6">
    <source>
        <dbReference type="ARBA" id="ARBA00022912"/>
    </source>
</evidence>
<dbReference type="OrthoDB" id="26523at2759"/>
<evidence type="ECO:0000256" key="7">
    <source>
        <dbReference type="ARBA" id="ARBA00023306"/>
    </source>
</evidence>
<evidence type="ECO:0000256" key="2">
    <source>
        <dbReference type="ARBA" id="ARBA00013064"/>
    </source>
</evidence>
<organism evidence="10">
    <name type="scientific">Tetraodon nigroviridis</name>
    <name type="common">Spotted green pufferfish</name>
    <name type="synonym">Chelonodon nigroviridis</name>
    <dbReference type="NCBI Taxonomy" id="99883"/>
    <lineage>
        <taxon>Eukaryota</taxon>
        <taxon>Metazoa</taxon>
        <taxon>Chordata</taxon>
        <taxon>Craniata</taxon>
        <taxon>Vertebrata</taxon>
        <taxon>Euteleostomi</taxon>
        <taxon>Actinopterygii</taxon>
        <taxon>Neopterygii</taxon>
        <taxon>Teleostei</taxon>
        <taxon>Neoteleostei</taxon>
        <taxon>Acanthomorphata</taxon>
        <taxon>Eupercaria</taxon>
        <taxon>Tetraodontiformes</taxon>
        <taxon>Tetradontoidea</taxon>
        <taxon>Tetraodontidae</taxon>
        <taxon>Tetraodon</taxon>
    </lineage>
</organism>
<keyword evidence="3" id="KW-0132">Cell division</keyword>
<reference evidence="10" key="2">
    <citation type="submission" date="2004-02" db="EMBL/GenBank/DDBJ databases">
        <authorList>
            <consortium name="Genoscope"/>
            <consortium name="Whitehead Institute Centre for Genome Research"/>
        </authorList>
    </citation>
    <scope>NUCLEOTIDE SEQUENCE</scope>
</reference>
<dbReference type="InterPro" id="IPR001763">
    <property type="entry name" value="Rhodanese-like_dom"/>
</dbReference>
<dbReference type="EC" id="3.1.3.48" evidence="2"/>
<evidence type="ECO:0000313" key="10">
    <source>
        <dbReference type="EMBL" id="CAG01259.1"/>
    </source>
</evidence>
<dbReference type="GO" id="GO:0110032">
    <property type="term" value="P:positive regulation of G2/MI transition of meiotic cell cycle"/>
    <property type="evidence" value="ECO:0007669"/>
    <property type="project" value="TreeGrafter"/>
</dbReference>
<accession>Q4SDM3</accession>
<evidence type="ECO:0000256" key="4">
    <source>
        <dbReference type="ARBA" id="ARBA00022776"/>
    </source>
</evidence>
<comment type="caution">
    <text evidence="10">The sequence shown here is derived from an EMBL/GenBank/DDBJ whole genome shotgun (WGS) entry which is preliminary data.</text>
</comment>
<feature type="domain" description="Rhodanese" evidence="9">
    <location>
        <begin position="32"/>
        <end position="53"/>
    </location>
</feature>
<dbReference type="PANTHER" id="PTHR10828">
    <property type="entry name" value="M-PHASE INDUCER PHOSPHATASE DUAL SPECIFICITY PHOSPHATASE CDC25"/>
    <property type="match status" value="1"/>
</dbReference>
<feature type="compositionally biased region" description="Pro residues" evidence="8">
    <location>
        <begin position="80"/>
        <end position="101"/>
    </location>
</feature>
<evidence type="ECO:0000256" key="8">
    <source>
        <dbReference type="SAM" id="MobiDB-lite"/>
    </source>
</evidence>
<dbReference type="PANTHER" id="PTHR10828:SF76">
    <property type="entry name" value="M-PHASE INDUCER PHOSPHATASE"/>
    <property type="match status" value="1"/>
</dbReference>
<sequence>FVLPTTDGKHQDLKYITSETMVAAVLERFHHLVERIIIIDCRYPYEFEGGHIKVGGAPRGSGWEPRPSASALSGSLFLFPSPPGSPEPAPGGPRGGLPPPLPHHPVLLRQARGHHLPLRVLLGARPAHVPLRARARPRHERVPPAALPRALHPEGRIQGVLPRLQGDGTFPRAYPADAPRGLQGGPEEVPLQEPHLGGRAQQHERPTTG</sequence>
<feature type="region of interest" description="Disordered" evidence="8">
    <location>
        <begin position="78"/>
        <end position="101"/>
    </location>
</feature>
<keyword evidence="5" id="KW-0378">Hydrolase</keyword>
<dbReference type="PROSITE" id="PS50206">
    <property type="entry name" value="RHODANESE_3"/>
    <property type="match status" value="1"/>
</dbReference>
<dbReference type="SUPFAM" id="SSF52821">
    <property type="entry name" value="Rhodanese/Cell cycle control phosphatase"/>
    <property type="match status" value="1"/>
</dbReference>
<dbReference type="InterPro" id="IPR000751">
    <property type="entry name" value="MPI_Phosphatase"/>
</dbReference>
<comment type="similarity">
    <text evidence="1">Belongs to the MPI phosphatase family.</text>
</comment>
<dbReference type="GO" id="GO:0005737">
    <property type="term" value="C:cytoplasm"/>
    <property type="evidence" value="ECO:0007669"/>
    <property type="project" value="TreeGrafter"/>
</dbReference>
<evidence type="ECO:0000259" key="9">
    <source>
        <dbReference type="PROSITE" id="PS50206"/>
    </source>
</evidence>
<dbReference type="PRINTS" id="PR00716">
    <property type="entry name" value="MPIPHPHTASE"/>
</dbReference>
<reference evidence="10" key="1">
    <citation type="journal article" date="2004" name="Nature">
        <title>Genome duplication in the teleost fish Tetraodon nigroviridis reveals the early vertebrate proto-karyotype.</title>
        <authorList>
            <person name="Jaillon O."/>
            <person name="Aury J.-M."/>
            <person name="Brunet F."/>
            <person name="Petit J.-L."/>
            <person name="Stange-Thomann N."/>
            <person name="Mauceli E."/>
            <person name="Bouneau L."/>
            <person name="Fischer C."/>
            <person name="Ozouf-Costaz C."/>
            <person name="Bernot A."/>
            <person name="Nicaud S."/>
            <person name="Jaffe D."/>
            <person name="Fisher S."/>
            <person name="Lutfalla G."/>
            <person name="Dossat C."/>
            <person name="Segurens B."/>
            <person name="Dasilva C."/>
            <person name="Salanoubat M."/>
            <person name="Levy M."/>
            <person name="Boudet N."/>
            <person name="Castellano S."/>
            <person name="Anthouard V."/>
            <person name="Jubin C."/>
            <person name="Castelli V."/>
            <person name="Katinka M."/>
            <person name="Vacherie B."/>
            <person name="Biemont C."/>
            <person name="Skalli Z."/>
            <person name="Cattolico L."/>
            <person name="Poulain J."/>
            <person name="De Berardinis V."/>
            <person name="Cruaud C."/>
            <person name="Duprat S."/>
            <person name="Brottier P."/>
            <person name="Coutanceau J.-P."/>
            <person name="Gouzy J."/>
            <person name="Parra G."/>
            <person name="Lardier G."/>
            <person name="Chapple C."/>
            <person name="McKernan K.J."/>
            <person name="McEwan P."/>
            <person name="Bosak S."/>
            <person name="Kellis M."/>
            <person name="Volff J.-N."/>
            <person name="Guigo R."/>
            <person name="Zody M.C."/>
            <person name="Mesirov J."/>
            <person name="Lindblad-Toh K."/>
            <person name="Birren B."/>
            <person name="Nusbaum C."/>
            <person name="Kahn D."/>
            <person name="Robinson-Rechavi M."/>
            <person name="Laudet V."/>
            <person name="Schachter V."/>
            <person name="Quetier F."/>
            <person name="Saurin W."/>
            <person name="Scarpelli C."/>
            <person name="Wincker P."/>
            <person name="Lander E.S."/>
            <person name="Weissenbach J."/>
            <person name="Roest Crollius H."/>
        </authorList>
    </citation>
    <scope>NUCLEOTIDE SEQUENCE [LARGE SCALE GENOMIC DNA]</scope>
</reference>
<keyword evidence="6" id="KW-0904">Protein phosphatase</keyword>
<proteinExistence type="inferred from homology"/>
<keyword evidence="4" id="KW-0498">Mitosis</keyword>
<dbReference type="InterPro" id="IPR036873">
    <property type="entry name" value="Rhodanese-like_dom_sf"/>
</dbReference>
<dbReference type="GO" id="GO:0051301">
    <property type="term" value="P:cell division"/>
    <property type="evidence" value="ECO:0007669"/>
    <property type="project" value="UniProtKB-KW"/>
</dbReference>
<evidence type="ECO:0000256" key="1">
    <source>
        <dbReference type="ARBA" id="ARBA00011065"/>
    </source>
</evidence>
<gene>
    <name evidence="10" type="ORF">GSTENG00019966001</name>
</gene>
<evidence type="ECO:0000256" key="5">
    <source>
        <dbReference type="ARBA" id="ARBA00022801"/>
    </source>
</evidence>